<feature type="region of interest" description="Disordered" evidence="1">
    <location>
        <begin position="33"/>
        <end position="72"/>
    </location>
</feature>
<organism evidence="3">
    <name type="scientific">Lacrimispora sp. BS-2</name>
    <dbReference type="NCBI Taxonomy" id="3151850"/>
    <lineage>
        <taxon>Bacteria</taxon>
        <taxon>Bacillati</taxon>
        <taxon>Bacillota</taxon>
        <taxon>Clostridia</taxon>
        <taxon>Lachnospirales</taxon>
        <taxon>Lachnospiraceae</taxon>
        <taxon>Lacrimispora</taxon>
    </lineage>
</organism>
<dbReference type="EMBL" id="CP157940">
    <property type="protein sequence ID" value="XBS53026.1"/>
    <property type="molecule type" value="Genomic_DNA"/>
</dbReference>
<dbReference type="RefSeq" id="WP_349944799.1">
    <property type="nucleotide sequence ID" value="NZ_CP157940.1"/>
</dbReference>
<dbReference type="Gene3D" id="3.30.565.40">
    <property type="entry name" value="Fervidobacterium nodosum Rt17-B1 like"/>
    <property type="match status" value="1"/>
</dbReference>
<proteinExistence type="predicted"/>
<feature type="chain" id="PRO_5043560238" description="DUF4163 domain-containing protein" evidence="2">
    <location>
        <begin position="33"/>
        <end position="289"/>
    </location>
</feature>
<dbReference type="AlphaFoldDB" id="A0AAU7PN68"/>
<name>A0AAU7PN68_9FIRM</name>
<evidence type="ECO:0000256" key="1">
    <source>
        <dbReference type="SAM" id="MobiDB-lite"/>
    </source>
</evidence>
<feature type="compositionally biased region" description="Polar residues" evidence="1">
    <location>
        <begin position="50"/>
        <end position="61"/>
    </location>
</feature>
<dbReference type="PROSITE" id="PS51257">
    <property type="entry name" value="PROKAR_LIPOPROTEIN"/>
    <property type="match status" value="1"/>
</dbReference>
<feature type="compositionally biased region" description="Low complexity" evidence="1">
    <location>
        <begin position="33"/>
        <end position="49"/>
    </location>
</feature>
<keyword evidence="2" id="KW-0732">Signal</keyword>
<protein>
    <recommendedName>
        <fullName evidence="4">DUF4163 domain-containing protein</fullName>
    </recommendedName>
</protein>
<gene>
    <name evidence="3" type="ORF">ABFV83_14485</name>
</gene>
<evidence type="ECO:0000313" key="3">
    <source>
        <dbReference type="EMBL" id="XBS53026.1"/>
    </source>
</evidence>
<evidence type="ECO:0008006" key="4">
    <source>
        <dbReference type="Google" id="ProtNLM"/>
    </source>
</evidence>
<reference evidence="3" key="1">
    <citation type="submission" date="2024-06" db="EMBL/GenBank/DDBJ databases">
        <title>Lacrimispora cavernae sp. nov., a novel anaerobe isolated from bat guano pile inside a cave.</title>
        <authorList>
            <person name="Miller S.L."/>
            <person name="Lu N."/>
            <person name="King J."/>
            <person name="Sankaranarayanan K."/>
            <person name="Lawson P.A."/>
        </authorList>
    </citation>
    <scope>NUCLEOTIDE SEQUENCE</scope>
    <source>
        <strain evidence="3">BS-2</strain>
    </source>
</reference>
<evidence type="ECO:0000256" key="2">
    <source>
        <dbReference type="SAM" id="SignalP"/>
    </source>
</evidence>
<feature type="signal peptide" evidence="2">
    <location>
        <begin position="1"/>
        <end position="32"/>
    </location>
</feature>
<sequence>MKYLHFSKKAVAIQFSSVLLLLLSSCSQSSSASIAPSSSGSSSIVLDSSQTPSEKSLQPSPGSGAAEDQTSSTKSSAQTYMMSVYTEAPNKNSSIKIQYPSFSGNGFDALNALIYNKVQSFAKIDTSLFSGDTGLTIDYQSAVTLQNSKIVSIVFWGSSYIEGGAYPVSDLITLNIDLQSLKEITLKDLYTTNADFKKVFFNKAFFPENPITSYDKASFPEMLRLQSPEYQTIDPFSIPDNVSCFLKPDGIVLSMPAVHATGSDHFEAQLKYSDIQQFYLLSQNYWENK</sequence>
<accession>A0AAU7PN68</accession>